<reference evidence="3 6" key="1">
    <citation type="submission" date="2021-07" db="EMBL/GenBank/DDBJ databases">
        <title>Whole genome sequencing of carbapenem-resistant Pseudomonas spp. isolated in Japan.</title>
        <authorList>
            <person name="Suzuki M."/>
            <person name="Maehana S."/>
            <person name="Kitasato H."/>
        </authorList>
    </citation>
    <scope>NUCLEOTIDE SEQUENCE</scope>
    <source>
        <strain evidence="3">KAM435</strain>
        <strain evidence="4 6">KAM436</strain>
    </source>
</reference>
<keyword evidence="1" id="KW-1133">Transmembrane helix</keyword>
<feature type="domain" description="Type IV pilin Tt1218-like" evidence="2">
    <location>
        <begin position="32"/>
        <end position="90"/>
    </location>
</feature>
<dbReference type="RefSeq" id="WP_203790840.1">
    <property type="nucleotide sequence ID" value="NZ_AP024354.1"/>
</dbReference>
<dbReference type="AlphaFoldDB" id="A0AA37FMS8"/>
<evidence type="ECO:0000256" key="1">
    <source>
        <dbReference type="SAM" id="Phobius"/>
    </source>
</evidence>
<gene>
    <name evidence="3" type="primary">pilV</name>
    <name evidence="3" type="ORF">KAM435_29520</name>
    <name evidence="4" type="ORF">KAM436_30840</name>
</gene>
<dbReference type="EMBL" id="BPMS01000014">
    <property type="protein sequence ID" value="GIZ89625.1"/>
    <property type="molecule type" value="Genomic_DNA"/>
</dbReference>
<dbReference type="Pfam" id="PF22150">
    <property type="entry name" value="Tt1218-like"/>
    <property type="match status" value="1"/>
</dbReference>
<evidence type="ECO:0000259" key="2">
    <source>
        <dbReference type="Pfam" id="PF22150"/>
    </source>
</evidence>
<accession>A0AA37FMS8</accession>
<dbReference type="InterPro" id="IPR054402">
    <property type="entry name" value="Tt1218-like_dom"/>
</dbReference>
<dbReference type="Proteomes" id="UP000887212">
    <property type="component" value="Unassembled WGS sequence"/>
</dbReference>
<comment type="caution">
    <text evidence="3">The sequence shown here is derived from an EMBL/GenBank/DDBJ whole genome shotgun (WGS) entry which is preliminary data.</text>
</comment>
<dbReference type="NCBIfam" id="TIGR02532">
    <property type="entry name" value="IV_pilin_GFxxxE"/>
    <property type="match status" value="1"/>
</dbReference>
<keyword evidence="1" id="KW-0812">Transmembrane</keyword>
<dbReference type="InterPro" id="IPR013362">
    <property type="entry name" value="Pilus_4_PilV"/>
</dbReference>
<evidence type="ECO:0000313" key="4">
    <source>
        <dbReference type="EMBL" id="GIZ94116.1"/>
    </source>
</evidence>
<feature type="transmembrane region" description="Helical" evidence="1">
    <location>
        <begin position="12"/>
        <end position="33"/>
    </location>
</feature>
<dbReference type="EMBL" id="BPMT01000013">
    <property type="protein sequence ID" value="GIZ94116.1"/>
    <property type="molecule type" value="Genomic_DNA"/>
</dbReference>
<dbReference type="NCBIfam" id="TIGR02523">
    <property type="entry name" value="type_IV_pilV"/>
    <property type="match status" value="1"/>
</dbReference>
<dbReference type="InterPro" id="IPR012902">
    <property type="entry name" value="N_methyl_site"/>
</dbReference>
<proteinExistence type="predicted"/>
<protein>
    <submittedName>
        <fullName evidence="3">Type 4 fimbrial biogenesis protein PilV</fullName>
    </submittedName>
</protein>
<dbReference type="Proteomes" id="UP000887228">
    <property type="component" value="Unassembled WGS sequence"/>
</dbReference>
<name>A0AA37FMS8_AQUAC</name>
<organism evidence="3 5">
    <name type="scientific">Aquipseudomonas alcaligenes</name>
    <name type="common">Pseudomonas alcaligenes</name>
    <dbReference type="NCBI Taxonomy" id="43263"/>
    <lineage>
        <taxon>Bacteria</taxon>
        <taxon>Pseudomonadati</taxon>
        <taxon>Pseudomonadota</taxon>
        <taxon>Gammaproteobacteria</taxon>
        <taxon>Pseudomonadales</taxon>
        <taxon>Pseudomonadaceae</taxon>
        <taxon>Aquipseudomonas</taxon>
    </lineage>
</organism>
<dbReference type="Pfam" id="PF07963">
    <property type="entry name" value="N_methyl"/>
    <property type="match status" value="1"/>
</dbReference>
<keyword evidence="1" id="KW-0472">Membrane</keyword>
<evidence type="ECO:0000313" key="3">
    <source>
        <dbReference type="EMBL" id="GIZ89625.1"/>
    </source>
</evidence>
<sequence length="163" mass="17551">MSSRFFSQRGFSMVEVLVTIILISIGILGMVAMQSKTIVYTQDSVQRNTAAMLADDLMEIMRTNASAPSGYYKAMGTAFPTAASSCEPLPNSPQQRLGCWAARTAAALPGAADLGTAEYEVKAEGRAISIRLAWRTQDGQCLDPTRTAADQQTICVYTLVSEL</sequence>
<evidence type="ECO:0000313" key="6">
    <source>
        <dbReference type="Proteomes" id="UP000887228"/>
    </source>
</evidence>
<evidence type="ECO:0000313" key="5">
    <source>
        <dbReference type="Proteomes" id="UP000887212"/>
    </source>
</evidence>